<reference evidence="2 3" key="1">
    <citation type="journal article" date="2009" name="Nature">
        <title>The Sorghum bicolor genome and the diversification of grasses.</title>
        <authorList>
            <person name="Paterson A.H."/>
            <person name="Bowers J.E."/>
            <person name="Bruggmann R."/>
            <person name="Dubchak I."/>
            <person name="Grimwood J."/>
            <person name="Gundlach H."/>
            <person name="Haberer G."/>
            <person name="Hellsten U."/>
            <person name="Mitros T."/>
            <person name="Poliakov A."/>
            <person name="Schmutz J."/>
            <person name="Spannagl M."/>
            <person name="Tang H."/>
            <person name="Wang X."/>
            <person name="Wicker T."/>
            <person name="Bharti A.K."/>
            <person name="Chapman J."/>
            <person name="Feltus F.A."/>
            <person name="Gowik U."/>
            <person name="Grigoriev I.V."/>
            <person name="Lyons E."/>
            <person name="Maher C.A."/>
            <person name="Martis M."/>
            <person name="Narechania A."/>
            <person name="Otillar R.P."/>
            <person name="Penning B.W."/>
            <person name="Salamov A.A."/>
            <person name="Wang Y."/>
            <person name="Zhang L."/>
            <person name="Carpita N.C."/>
            <person name="Freeling M."/>
            <person name="Gingle A.R."/>
            <person name="Hash C.T."/>
            <person name="Keller B."/>
            <person name="Klein P."/>
            <person name="Kresovich S."/>
            <person name="McCann M.C."/>
            <person name="Ming R."/>
            <person name="Peterson D.G."/>
            <person name="Mehboob-ur-Rahman"/>
            <person name="Ware D."/>
            <person name="Westhoff P."/>
            <person name="Mayer K.F."/>
            <person name="Messing J."/>
            <person name="Rokhsar D.S."/>
        </authorList>
    </citation>
    <scope>NUCLEOTIDE SEQUENCE [LARGE SCALE GENOMIC DNA]</scope>
    <source>
        <strain evidence="3">cv. BTx623</strain>
    </source>
</reference>
<evidence type="ECO:0000313" key="2">
    <source>
        <dbReference type="EMBL" id="OQU84712.1"/>
    </source>
</evidence>
<feature type="compositionally biased region" description="Basic and acidic residues" evidence="1">
    <location>
        <begin position="52"/>
        <end position="63"/>
    </location>
</feature>
<feature type="region of interest" description="Disordered" evidence="1">
    <location>
        <begin position="1"/>
        <end position="239"/>
    </location>
</feature>
<dbReference type="Proteomes" id="UP000000768">
    <property type="component" value="Chromosome 4"/>
</dbReference>
<feature type="compositionally biased region" description="Low complexity" evidence="1">
    <location>
        <begin position="37"/>
        <end position="48"/>
    </location>
</feature>
<keyword evidence="3" id="KW-1185">Reference proteome</keyword>
<dbReference type="Gramene" id="OQU84712">
    <property type="protein sequence ID" value="OQU84712"/>
    <property type="gene ID" value="SORBI_3004G111650"/>
</dbReference>
<feature type="compositionally biased region" description="Low complexity" evidence="1">
    <location>
        <begin position="150"/>
        <end position="170"/>
    </location>
</feature>
<feature type="compositionally biased region" description="Basic residues" evidence="1">
    <location>
        <begin position="137"/>
        <end position="148"/>
    </location>
</feature>
<dbReference type="EMBL" id="CM000763">
    <property type="protein sequence ID" value="OQU84712.1"/>
    <property type="molecule type" value="Genomic_DNA"/>
</dbReference>
<name>A0A1Z5RLT0_SORBI</name>
<feature type="region of interest" description="Disordered" evidence="1">
    <location>
        <begin position="306"/>
        <end position="336"/>
    </location>
</feature>
<feature type="compositionally biased region" description="Basic and acidic residues" evidence="1">
    <location>
        <begin position="12"/>
        <end position="23"/>
    </location>
</feature>
<feature type="compositionally biased region" description="Basic residues" evidence="1">
    <location>
        <begin position="84"/>
        <end position="93"/>
    </location>
</feature>
<reference evidence="3" key="2">
    <citation type="journal article" date="2018" name="Plant J.">
        <title>The Sorghum bicolor reference genome: improved assembly, gene annotations, a transcriptome atlas, and signatures of genome organization.</title>
        <authorList>
            <person name="McCormick R.F."/>
            <person name="Truong S.K."/>
            <person name="Sreedasyam A."/>
            <person name="Jenkins J."/>
            <person name="Shu S."/>
            <person name="Sims D."/>
            <person name="Kennedy M."/>
            <person name="Amirebrahimi M."/>
            <person name="Weers B.D."/>
            <person name="McKinley B."/>
            <person name="Mattison A."/>
            <person name="Morishige D.T."/>
            <person name="Grimwood J."/>
            <person name="Schmutz J."/>
            <person name="Mullet J.E."/>
        </authorList>
    </citation>
    <scope>NUCLEOTIDE SEQUENCE [LARGE SCALE GENOMIC DNA]</scope>
    <source>
        <strain evidence="3">cv. BTx623</strain>
    </source>
</reference>
<gene>
    <name evidence="2" type="ORF">SORBI_3004G111650</name>
</gene>
<proteinExistence type="predicted"/>
<feature type="compositionally biased region" description="Basic residues" evidence="1">
    <location>
        <begin position="171"/>
        <end position="183"/>
    </location>
</feature>
<evidence type="ECO:0000256" key="1">
    <source>
        <dbReference type="SAM" id="MobiDB-lite"/>
    </source>
</evidence>
<organism evidence="2 3">
    <name type="scientific">Sorghum bicolor</name>
    <name type="common">Sorghum</name>
    <name type="synonym">Sorghum vulgare</name>
    <dbReference type="NCBI Taxonomy" id="4558"/>
    <lineage>
        <taxon>Eukaryota</taxon>
        <taxon>Viridiplantae</taxon>
        <taxon>Streptophyta</taxon>
        <taxon>Embryophyta</taxon>
        <taxon>Tracheophyta</taxon>
        <taxon>Spermatophyta</taxon>
        <taxon>Magnoliopsida</taxon>
        <taxon>Liliopsida</taxon>
        <taxon>Poales</taxon>
        <taxon>Poaceae</taxon>
        <taxon>PACMAD clade</taxon>
        <taxon>Panicoideae</taxon>
        <taxon>Andropogonodae</taxon>
        <taxon>Andropogoneae</taxon>
        <taxon>Sorghinae</taxon>
        <taxon>Sorghum</taxon>
    </lineage>
</organism>
<feature type="compositionally biased region" description="Basic and acidic residues" evidence="1">
    <location>
        <begin position="113"/>
        <end position="127"/>
    </location>
</feature>
<protein>
    <submittedName>
        <fullName evidence="2">Uncharacterized protein</fullName>
    </submittedName>
</protein>
<evidence type="ECO:0000313" key="3">
    <source>
        <dbReference type="Proteomes" id="UP000000768"/>
    </source>
</evidence>
<feature type="compositionally biased region" description="Basic residues" evidence="1">
    <location>
        <begin position="229"/>
        <end position="239"/>
    </location>
</feature>
<sequence length="354" mass="38615">MSAGGTHRGDRKTRAIGDHDGRRMRGRRVNGGEDTRVGSGVVSGSRVGDPVWPDRRSRSHGAERVGQGRRAPTDRPGQYGGRWGPRRCGKRPWRSTSEHGRRRARSCTAGSLERPHGPRPRVVERCPCRRVPTNRSGPRRSEHRRRWVRLTVSTSTAMAATSAPPTLARLGGRRAKRRRRQRRSGTGSDAGGGSSTREGSIEPRACGKRPPQHPLSPGGDEGGSEGGGRCKRVGRHRRRGGVARAMVEMLLVLVAPCGVGAGKVHSSAWENRCRPCLAHAVGCTTADRARAGGCAHARARARLEEEERGGKWGGRWPAMAPAAATQGRLTGRRRRRWTPGGWREGGSYLIPYWN</sequence>
<accession>A0A1Z5RLT0</accession>
<dbReference type="InParanoid" id="A0A1Z5RLT0"/>
<dbReference type="AlphaFoldDB" id="A0A1Z5RLT0"/>